<organism evidence="1">
    <name type="scientific">viral metagenome</name>
    <dbReference type="NCBI Taxonomy" id="1070528"/>
    <lineage>
        <taxon>unclassified sequences</taxon>
        <taxon>metagenomes</taxon>
        <taxon>organismal metagenomes</taxon>
    </lineage>
</organism>
<reference evidence="1" key="1">
    <citation type="journal article" date="2020" name="Nature">
        <title>Giant virus diversity and host interactions through global metagenomics.</title>
        <authorList>
            <person name="Schulz F."/>
            <person name="Roux S."/>
            <person name="Paez-Espino D."/>
            <person name="Jungbluth S."/>
            <person name="Walsh D.A."/>
            <person name="Denef V.J."/>
            <person name="McMahon K.D."/>
            <person name="Konstantinidis K.T."/>
            <person name="Eloe-Fadrosh E.A."/>
            <person name="Kyrpides N.C."/>
            <person name="Woyke T."/>
        </authorList>
    </citation>
    <scope>NUCLEOTIDE SEQUENCE</scope>
    <source>
        <strain evidence="1">GVMAG-M-3300024510-1</strain>
    </source>
</reference>
<protein>
    <submittedName>
        <fullName evidence="1">Uncharacterized protein</fullName>
    </submittedName>
</protein>
<accession>A0A6C0IUI2</accession>
<proteinExistence type="predicted"/>
<evidence type="ECO:0000313" key="1">
    <source>
        <dbReference type="EMBL" id="QHT96944.1"/>
    </source>
</evidence>
<dbReference type="AlphaFoldDB" id="A0A6C0IUI2"/>
<name>A0A6C0IUI2_9ZZZZ</name>
<sequence length="229" mass="26025">MSLDKQVITVTPDVATVDGQRPVIVFNQLSNEQFDKVLALFKPEPRTQANLWRQEDYSKDLIKCAAFCEASMFTNPSGSCFTNIAIENNFDNCMISQFKKDDNGFMFSIREWFTETRGPIPKLLKEWDPNGYDPMPNVKTNVDWFKKLTDVDRTFPGFLKLLSHCIDLEEDFAQQVSKRKHGASTAFGDHPGTKMPDPIHQDADFGNFTASRLLADRVGAGLQFGYHKN</sequence>
<dbReference type="EMBL" id="MN740271">
    <property type="protein sequence ID" value="QHT96944.1"/>
    <property type="molecule type" value="Genomic_DNA"/>
</dbReference>